<dbReference type="Pfam" id="PF00155">
    <property type="entry name" value="Aminotran_1_2"/>
    <property type="match status" value="1"/>
</dbReference>
<comment type="caution">
    <text evidence="11">The sequence shown here is derived from an EMBL/GenBank/DDBJ whole genome shotgun (WGS) entry which is preliminary data.</text>
</comment>
<sequence>MTGPIQHGGGLAAAARLYGGRIEGWLDLSTGINPCPPCLPTIDPRAWHRLPDREREEEARLAARDFYGSGTRLPLPVPGTQAAIQLLPKLIDPSAQGRMSTRPRAAILSPTYGEYARSLAASGIAVDAVGSLDKIDERYSLAVIVNPNNPTGRVFEAEELLALARRMAAHGGLLVVDEAFADAEAAQSLAGAVEHEENLVVFRSFGKFFGMAGLRLGFVIANPAIEAKLVEGLGPWAVSGPALAVATGLFRANRSAIVASILERRAALQAILDQHDLKVIGGTALFALVEHEKAAALHAHLCRAHILTRIFDYAPGWMRFGLAPDAEADERLRAALSSFTGAGA</sequence>
<dbReference type="RefSeq" id="WP_307158154.1">
    <property type="nucleotide sequence ID" value="NZ_JAUSWH010000006.1"/>
</dbReference>
<dbReference type="InterPro" id="IPR004838">
    <property type="entry name" value="NHTrfase_class1_PyrdxlP-BS"/>
</dbReference>
<organism evidence="11 12">
    <name type="scientific">Rhizobium paknamense</name>
    <dbReference type="NCBI Taxonomy" id="1206817"/>
    <lineage>
        <taxon>Bacteria</taxon>
        <taxon>Pseudomonadati</taxon>
        <taxon>Pseudomonadota</taxon>
        <taxon>Alphaproteobacteria</taxon>
        <taxon>Hyphomicrobiales</taxon>
        <taxon>Rhizobiaceae</taxon>
        <taxon>Rhizobium/Agrobacterium group</taxon>
        <taxon>Rhizobium</taxon>
    </lineage>
</organism>
<evidence type="ECO:0000256" key="6">
    <source>
        <dbReference type="ARBA" id="ARBA00022898"/>
    </source>
</evidence>
<dbReference type="NCBIfam" id="TIGR01140">
    <property type="entry name" value="L_thr_O3P_dcar"/>
    <property type="match status" value="1"/>
</dbReference>
<dbReference type="CDD" id="cd00609">
    <property type="entry name" value="AAT_like"/>
    <property type="match status" value="1"/>
</dbReference>
<evidence type="ECO:0000259" key="10">
    <source>
        <dbReference type="Pfam" id="PF00155"/>
    </source>
</evidence>
<dbReference type="Proteomes" id="UP001235269">
    <property type="component" value="Unassembled WGS sequence"/>
</dbReference>
<evidence type="ECO:0000256" key="2">
    <source>
        <dbReference type="ARBA" id="ARBA00003444"/>
    </source>
</evidence>
<feature type="domain" description="Aminotransferase class I/classII large" evidence="10">
    <location>
        <begin position="44"/>
        <end position="334"/>
    </location>
</feature>
<comment type="cofactor">
    <cofactor evidence="1">
        <name>pyridoxal 5'-phosphate</name>
        <dbReference type="ChEBI" id="CHEBI:597326"/>
    </cofactor>
</comment>
<keyword evidence="5" id="KW-0169">Cobalamin biosynthesis</keyword>
<reference evidence="11 12" key="1">
    <citation type="submission" date="2023-07" db="EMBL/GenBank/DDBJ databases">
        <title>Genomic Encyclopedia of Type Strains, Phase IV (KMG-IV): sequencing the most valuable type-strain genomes for metagenomic binning, comparative biology and taxonomic classification.</title>
        <authorList>
            <person name="Goeker M."/>
        </authorList>
    </citation>
    <scope>NUCLEOTIDE SEQUENCE [LARGE SCALE GENOMIC DNA]</scope>
    <source>
        <strain evidence="11 12">DSM 100301</strain>
    </source>
</reference>
<dbReference type="Gene3D" id="3.90.1150.10">
    <property type="entry name" value="Aspartate Aminotransferase, domain 1"/>
    <property type="match status" value="1"/>
</dbReference>
<gene>
    <name evidence="11" type="ORF">QO005_002291</name>
</gene>
<dbReference type="InterPro" id="IPR004839">
    <property type="entry name" value="Aminotransferase_I/II_large"/>
</dbReference>
<evidence type="ECO:0000256" key="9">
    <source>
        <dbReference type="ARBA" id="ARBA00048531"/>
    </source>
</evidence>
<comment type="function">
    <text evidence="2">Decarboxylates L-threonine-O-3-phosphate to yield (R)-1-amino-2-propanol O-2-phosphate, the precursor for the linkage between the nucleotide loop and the corrin ring in cobalamin.</text>
</comment>
<keyword evidence="6" id="KW-0663">Pyridoxal phosphate</keyword>
<name>A0ABU0ICN1_9HYPH</name>
<dbReference type="InterPro" id="IPR015422">
    <property type="entry name" value="PyrdxlP-dep_Trfase_small"/>
</dbReference>
<dbReference type="PROSITE" id="PS00105">
    <property type="entry name" value="AA_TRANSFER_CLASS_1"/>
    <property type="match status" value="1"/>
</dbReference>
<protein>
    <recommendedName>
        <fullName evidence="4">threonine-phosphate decarboxylase</fullName>
        <ecNumber evidence="4">4.1.1.81</ecNumber>
    </recommendedName>
    <alternativeName>
        <fullName evidence="8">L-threonine-O-3-phosphate decarboxylase</fullName>
    </alternativeName>
</protein>
<evidence type="ECO:0000256" key="3">
    <source>
        <dbReference type="ARBA" id="ARBA00004953"/>
    </source>
</evidence>
<dbReference type="EMBL" id="JAUSWH010000006">
    <property type="protein sequence ID" value="MDQ0455951.1"/>
    <property type="molecule type" value="Genomic_DNA"/>
</dbReference>
<dbReference type="InterPro" id="IPR015421">
    <property type="entry name" value="PyrdxlP-dep_Trfase_major"/>
</dbReference>
<dbReference type="InterPro" id="IPR005860">
    <property type="entry name" value="CobD"/>
</dbReference>
<evidence type="ECO:0000313" key="11">
    <source>
        <dbReference type="EMBL" id="MDQ0455951.1"/>
    </source>
</evidence>
<keyword evidence="7" id="KW-0456">Lyase</keyword>
<dbReference type="InterPro" id="IPR015424">
    <property type="entry name" value="PyrdxlP-dep_Trfase"/>
</dbReference>
<comment type="pathway">
    <text evidence="3">Cofactor biosynthesis; adenosylcobalamin biosynthesis.</text>
</comment>
<evidence type="ECO:0000256" key="1">
    <source>
        <dbReference type="ARBA" id="ARBA00001933"/>
    </source>
</evidence>
<dbReference type="PANTHER" id="PTHR42885">
    <property type="entry name" value="HISTIDINOL-PHOSPHATE AMINOTRANSFERASE-RELATED"/>
    <property type="match status" value="1"/>
</dbReference>
<evidence type="ECO:0000313" key="12">
    <source>
        <dbReference type="Proteomes" id="UP001235269"/>
    </source>
</evidence>
<proteinExistence type="predicted"/>
<evidence type="ECO:0000256" key="8">
    <source>
        <dbReference type="ARBA" id="ARBA00029996"/>
    </source>
</evidence>
<dbReference type="PANTHER" id="PTHR42885:SF1">
    <property type="entry name" value="THREONINE-PHOSPHATE DECARBOXYLASE"/>
    <property type="match status" value="1"/>
</dbReference>
<evidence type="ECO:0000256" key="4">
    <source>
        <dbReference type="ARBA" id="ARBA00012285"/>
    </source>
</evidence>
<accession>A0ABU0ICN1</accession>
<dbReference type="EC" id="4.1.1.81" evidence="4"/>
<keyword evidence="12" id="KW-1185">Reference proteome</keyword>
<evidence type="ECO:0000256" key="7">
    <source>
        <dbReference type="ARBA" id="ARBA00023239"/>
    </source>
</evidence>
<dbReference type="SUPFAM" id="SSF53383">
    <property type="entry name" value="PLP-dependent transferases"/>
    <property type="match status" value="1"/>
</dbReference>
<comment type="catalytic activity">
    <reaction evidence="9">
        <text>O-phospho-L-threonine + H(+) = (R)-1-aminopropan-2-yl phosphate + CO2</text>
        <dbReference type="Rhea" id="RHEA:11492"/>
        <dbReference type="ChEBI" id="CHEBI:15378"/>
        <dbReference type="ChEBI" id="CHEBI:16526"/>
        <dbReference type="ChEBI" id="CHEBI:58563"/>
        <dbReference type="ChEBI" id="CHEBI:58675"/>
        <dbReference type="EC" id="4.1.1.81"/>
    </reaction>
</comment>
<dbReference type="Gene3D" id="3.40.640.10">
    <property type="entry name" value="Type I PLP-dependent aspartate aminotransferase-like (Major domain)"/>
    <property type="match status" value="1"/>
</dbReference>
<evidence type="ECO:0000256" key="5">
    <source>
        <dbReference type="ARBA" id="ARBA00022573"/>
    </source>
</evidence>